<dbReference type="CDD" id="cd02205">
    <property type="entry name" value="CBS_pair_SF"/>
    <property type="match status" value="1"/>
</dbReference>
<dbReference type="InterPro" id="IPR046342">
    <property type="entry name" value="CBS_dom_sf"/>
</dbReference>
<evidence type="ECO:0000259" key="3">
    <source>
        <dbReference type="PROSITE" id="PS51371"/>
    </source>
</evidence>
<evidence type="ECO:0000313" key="5">
    <source>
        <dbReference type="Proteomes" id="UP000760480"/>
    </source>
</evidence>
<dbReference type="PANTHER" id="PTHR48108">
    <property type="entry name" value="CBS DOMAIN-CONTAINING PROTEIN CBSX2, CHLOROPLASTIC"/>
    <property type="match status" value="1"/>
</dbReference>
<dbReference type="InterPro" id="IPR051462">
    <property type="entry name" value="CBS_domain-containing"/>
</dbReference>
<dbReference type="SUPFAM" id="SSF54631">
    <property type="entry name" value="CBS-domain pair"/>
    <property type="match status" value="1"/>
</dbReference>
<dbReference type="Pfam" id="PF00571">
    <property type="entry name" value="CBS"/>
    <property type="match status" value="2"/>
</dbReference>
<evidence type="ECO:0000256" key="1">
    <source>
        <dbReference type="ARBA" id="ARBA00022737"/>
    </source>
</evidence>
<dbReference type="PROSITE" id="PS51371">
    <property type="entry name" value="CBS"/>
    <property type="match status" value="1"/>
</dbReference>
<organism evidence="4 5">
    <name type="scientific">Candidatus Competibacter phosphatis</name>
    <dbReference type="NCBI Taxonomy" id="221280"/>
    <lineage>
        <taxon>Bacteria</taxon>
        <taxon>Pseudomonadati</taxon>
        <taxon>Pseudomonadota</taxon>
        <taxon>Gammaproteobacteria</taxon>
        <taxon>Candidatus Competibacteraceae</taxon>
        <taxon>Candidatus Competibacter</taxon>
    </lineage>
</organism>
<dbReference type="RefSeq" id="WP_169247297.1">
    <property type="nucleotide sequence ID" value="NZ_SPMZ01000006.1"/>
</dbReference>
<feature type="domain" description="CBS" evidence="3">
    <location>
        <begin position="7"/>
        <end position="63"/>
    </location>
</feature>
<keyword evidence="1" id="KW-0677">Repeat</keyword>
<dbReference type="Proteomes" id="UP000760480">
    <property type="component" value="Unassembled WGS sequence"/>
</dbReference>
<dbReference type="InterPro" id="IPR000644">
    <property type="entry name" value="CBS_dom"/>
</dbReference>
<sequence length="142" mass="16018">MKCKHYMMSAPTYVFDTAPLSEALAIMERKHMQDLMVVNDQLQFVGTITSFMFSKMLLPPEPQLPDDAEIETAEDVDNRLIPHLHRKVGDFAVAHPVVEPEAPLSDALKLLAEGYIRLPVVGPDRKLVGSLSSLTILRRFRF</sequence>
<dbReference type="EMBL" id="SPMZ01000006">
    <property type="protein sequence ID" value="NMQ18038.1"/>
    <property type="molecule type" value="Genomic_DNA"/>
</dbReference>
<keyword evidence="5" id="KW-1185">Reference proteome</keyword>
<evidence type="ECO:0000256" key="2">
    <source>
        <dbReference type="PROSITE-ProRule" id="PRU00703"/>
    </source>
</evidence>
<reference evidence="4 5" key="1">
    <citation type="submission" date="2019-03" db="EMBL/GenBank/DDBJ databases">
        <title>Metabolic reconstructions from genomes of highly enriched 'Candidatus Accumulibacter' and 'Candidatus Competibacter' bioreactor populations.</title>
        <authorList>
            <person name="Annavajhala M.K."/>
            <person name="Welles L."/>
            <person name="Abbas B."/>
            <person name="Sorokin D."/>
            <person name="Park H."/>
            <person name="Van Loosdrecht M."/>
            <person name="Chandran K."/>
        </authorList>
    </citation>
    <scope>NUCLEOTIDE SEQUENCE [LARGE SCALE GENOMIC DNA]</scope>
    <source>
        <strain evidence="4 5">SBR_G</strain>
    </source>
</reference>
<evidence type="ECO:0000313" key="4">
    <source>
        <dbReference type="EMBL" id="NMQ18038.1"/>
    </source>
</evidence>
<proteinExistence type="predicted"/>
<name>A0ABX1TF94_9GAMM</name>
<accession>A0ABX1TF94</accession>
<comment type="caution">
    <text evidence="4">The sequence shown here is derived from an EMBL/GenBank/DDBJ whole genome shotgun (WGS) entry which is preliminary data.</text>
</comment>
<keyword evidence="2" id="KW-0129">CBS domain</keyword>
<dbReference type="Gene3D" id="3.10.580.10">
    <property type="entry name" value="CBS-domain"/>
    <property type="match status" value="2"/>
</dbReference>
<protein>
    <submittedName>
        <fullName evidence="4">CBS domain-containing protein</fullName>
    </submittedName>
</protein>
<gene>
    <name evidence="4" type="ORF">E4P82_01800</name>
</gene>
<dbReference type="PANTHER" id="PTHR48108:SF26">
    <property type="entry name" value="CBS DOMAIN-CONTAINING PROTEIN DDB_G0289609"/>
    <property type="match status" value="1"/>
</dbReference>